<reference evidence="6 7" key="1">
    <citation type="submission" date="2014-08" db="EMBL/GenBank/DDBJ databases">
        <title>Genomic and Phenotypic Diversity of Colwellia psychrerythraea strains from Disparate Marine Basins.</title>
        <authorList>
            <person name="Techtmann S.M."/>
            <person name="Stelling S.C."/>
            <person name="Utturkar S.M."/>
            <person name="Alshibli N."/>
            <person name="Harris A."/>
            <person name="Brown S.D."/>
            <person name="Hazen T.C."/>
        </authorList>
    </citation>
    <scope>NUCLEOTIDE SEQUENCE [LARGE SCALE GENOMIC DNA]</scope>
    <source>
        <strain evidence="6 7">GAB14E</strain>
    </source>
</reference>
<keyword evidence="1" id="KW-0830">Ubiquinone</keyword>
<dbReference type="InterPro" id="IPR017938">
    <property type="entry name" value="Riboflavin_synthase-like_b-brl"/>
</dbReference>
<dbReference type="Pfam" id="PF00970">
    <property type="entry name" value="FAD_binding_6"/>
    <property type="match status" value="1"/>
</dbReference>
<dbReference type="InterPro" id="IPR050415">
    <property type="entry name" value="MRET"/>
</dbReference>
<dbReference type="InterPro" id="IPR036010">
    <property type="entry name" value="2Fe-2S_ferredoxin-like_sf"/>
</dbReference>
<organism evidence="6 7">
    <name type="scientific">Colwellia psychrerythraea</name>
    <name type="common">Vibrio psychroerythus</name>
    <dbReference type="NCBI Taxonomy" id="28229"/>
    <lineage>
        <taxon>Bacteria</taxon>
        <taxon>Pseudomonadati</taxon>
        <taxon>Pseudomonadota</taxon>
        <taxon>Gammaproteobacteria</taxon>
        <taxon>Alteromonadales</taxon>
        <taxon>Colwelliaceae</taxon>
        <taxon>Colwellia</taxon>
    </lineage>
</organism>
<evidence type="ECO:0000313" key="6">
    <source>
        <dbReference type="EMBL" id="KGJ96956.1"/>
    </source>
</evidence>
<dbReference type="InterPro" id="IPR005303">
    <property type="entry name" value="MOCOS_middle"/>
</dbReference>
<evidence type="ECO:0000313" key="7">
    <source>
        <dbReference type="Proteomes" id="UP000029868"/>
    </source>
</evidence>
<feature type="domain" description="MOSC" evidence="4">
    <location>
        <begin position="102"/>
        <end position="245"/>
    </location>
</feature>
<dbReference type="PATRIC" id="fig|28229.3.peg.586"/>
<dbReference type="SUPFAM" id="SSF52343">
    <property type="entry name" value="Ferredoxin reductase-like, C-terminal NADP-linked domain"/>
    <property type="match status" value="1"/>
</dbReference>
<dbReference type="InterPro" id="IPR011037">
    <property type="entry name" value="Pyrv_Knase-like_insert_dom_sf"/>
</dbReference>
<dbReference type="InterPro" id="IPR039261">
    <property type="entry name" value="FNR_nucleotide-bd"/>
</dbReference>
<dbReference type="SUPFAM" id="SSF63380">
    <property type="entry name" value="Riboflavin synthase domain-like"/>
    <property type="match status" value="1"/>
</dbReference>
<dbReference type="RefSeq" id="WP_033080724.1">
    <property type="nucleotide sequence ID" value="NZ_JQEC01000004.1"/>
</dbReference>
<evidence type="ECO:0000259" key="5">
    <source>
        <dbReference type="PROSITE" id="PS51384"/>
    </source>
</evidence>
<dbReference type="SUPFAM" id="SSF54292">
    <property type="entry name" value="2Fe-2S ferredoxin-like"/>
    <property type="match status" value="1"/>
</dbReference>
<dbReference type="Pfam" id="PF00111">
    <property type="entry name" value="Fer2"/>
    <property type="match status" value="1"/>
</dbReference>
<dbReference type="InterPro" id="IPR001433">
    <property type="entry name" value="OxRdtase_FAD/NAD-bd"/>
</dbReference>
<dbReference type="CDD" id="cd00207">
    <property type="entry name" value="fer2"/>
    <property type="match status" value="1"/>
</dbReference>
<dbReference type="InterPro" id="IPR012675">
    <property type="entry name" value="Beta-grasp_dom_sf"/>
</dbReference>
<dbReference type="OrthoDB" id="581532at2"/>
<dbReference type="PANTHER" id="PTHR47354:SF5">
    <property type="entry name" value="PROTEIN RFBI"/>
    <property type="match status" value="1"/>
</dbReference>
<gene>
    <name evidence="6" type="ORF">GAB14E_1424</name>
</gene>
<dbReference type="InterPro" id="IPR008333">
    <property type="entry name" value="Cbr1-like_FAD-bd_dom"/>
</dbReference>
<proteinExistence type="predicted"/>
<dbReference type="PROSITE" id="PS51384">
    <property type="entry name" value="FAD_FR"/>
    <property type="match status" value="1"/>
</dbReference>
<evidence type="ECO:0000259" key="3">
    <source>
        <dbReference type="PROSITE" id="PS51085"/>
    </source>
</evidence>
<dbReference type="AlphaFoldDB" id="A0A099L270"/>
<dbReference type="Gene3D" id="3.40.50.80">
    <property type="entry name" value="Nucleotide-binding domain of ferredoxin-NADP reductase (FNR) module"/>
    <property type="match status" value="1"/>
</dbReference>
<dbReference type="InterPro" id="IPR001041">
    <property type="entry name" value="2Fe-2S_ferredoxin-type"/>
</dbReference>
<evidence type="ECO:0000259" key="4">
    <source>
        <dbReference type="PROSITE" id="PS51340"/>
    </source>
</evidence>
<comment type="cofactor">
    <cofactor evidence="2">
        <name>[2Fe-2S] cluster</name>
        <dbReference type="ChEBI" id="CHEBI:190135"/>
    </cofactor>
</comment>
<dbReference type="GO" id="GO:0016491">
    <property type="term" value="F:oxidoreductase activity"/>
    <property type="evidence" value="ECO:0007669"/>
    <property type="project" value="InterPro"/>
</dbReference>
<dbReference type="GO" id="GO:0051536">
    <property type="term" value="F:iron-sulfur cluster binding"/>
    <property type="evidence" value="ECO:0007669"/>
    <property type="project" value="InterPro"/>
</dbReference>
<dbReference type="InterPro" id="IPR005302">
    <property type="entry name" value="MoCF_Sase_C"/>
</dbReference>
<dbReference type="PANTHER" id="PTHR47354">
    <property type="entry name" value="NADH OXIDOREDUCTASE HCR"/>
    <property type="match status" value="1"/>
</dbReference>
<sequence>MKNLVGKLLRIMRYPIKGFCGEEIVQIKLKKNHGIAHDRRWAIRNGSTPQDSAHDWQACQTFVRMTQHEDLPLYNVEHCKNSLYLRHPNGERIAIKKYKNHTEQLSSWFSHNDMGLSKSNDSTAYWDHKDAHISIINISTVKAIAKTAGIDFDPQRYRGNLLIETKEPWSEFALVGHRVSIGSVELEVLRPIERCKSTSVNPATGVSDTNIPHLLSSQYGHVYCGVYARVVRAGVIEKNDNIYVVSPAKNAIEDGSRTSTAPSPEQWPRFMQLVKRVKESHNVESFWFKDPLANVIGDIVPASYLRLHIQGDYGPITRSYTISKSNISDGTLRLSIKKESGEAQFSPWIHSMLQVGDTLLASGPFVDPAMTWRPDIKPHKELLIITAGIGITVATSIIARLKKSNYSSTVNIAYSVRYKKDSALWQEILEDTCLLETVTPFLYVTQEQGLRQTKDKKNGRINVSNITKNLTLDNIQVFLCGPASFSKSMRDSLNHKGVSNDDIHEDVFYSPKSFSAGMYNKPANKEPSLSETSPISFVHASGEISNLLWKPEHGTLLNAVEQSGISISANCRSGACRSCLYRIEGDIENLIPPVSPAPKNWAYLCCAAPLSSVTIKGKVNSQ</sequence>
<accession>A0A099L270</accession>
<dbReference type="Gene3D" id="2.40.33.20">
    <property type="entry name" value="PK beta-barrel domain-like"/>
    <property type="match status" value="1"/>
</dbReference>
<dbReference type="Pfam" id="PF03473">
    <property type="entry name" value="MOSC"/>
    <property type="match status" value="1"/>
</dbReference>
<protein>
    <submittedName>
        <fullName evidence="6">MOSC domain containing protein</fullName>
    </submittedName>
</protein>
<dbReference type="GO" id="GO:0030170">
    <property type="term" value="F:pyridoxal phosphate binding"/>
    <property type="evidence" value="ECO:0007669"/>
    <property type="project" value="InterPro"/>
</dbReference>
<dbReference type="PROSITE" id="PS51340">
    <property type="entry name" value="MOSC"/>
    <property type="match status" value="1"/>
</dbReference>
<dbReference type="GO" id="GO:0030151">
    <property type="term" value="F:molybdenum ion binding"/>
    <property type="evidence" value="ECO:0007669"/>
    <property type="project" value="InterPro"/>
</dbReference>
<dbReference type="Pfam" id="PF00175">
    <property type="entry name" value="NAD_binding_1"/>
    <property type="match status" value="1"/>
</dbReference>
<dbReference type="EMBL" id="JQEC01000004">
    <property type="protein sequence ID" value="KGJ96956.1"/>
    <property type="molecule type" value="Genomic_DNA"/>
</dbReference>
<dbReference type="InterPro" id="IPR017927">
    <property type="entry name" value="FAD-bd_FR_type"/>
</dbReference>
<evidence type="ECO:0000256" key="2">
    <source>
        <dbReference type="ARBA" id="ARBA00034078"/>
    </source>
</evidence>
<name>A0A099L270_COLPS</name>
<comment type="caution">
    <text evidence="6">The sequence shown here is derived from an EMBL/GenBank/DDBJ whole genome shotgun (WGS) entry which is preliminary data.</text>
</comment>
<evidence type="ECO:0000256" key="1">
    <source>
        <dbReference type="ARBA" id="ARBA00023075"/>
    </source>
</evidence>
<dbReference type="Proteomes" id="UP000029868">
    <property type="component" value="Unassembled WGS sequence"/>
</dbReference>
<dbReference type="Pfam" id="PF03476">
    <property type="entry name" value="MOSC_N"/>
    <property type="match status" value="1"/>
</dbReference>
<dbReference type="Gene3D" id="3.10.20.30">
    <property type="match status" value="1"/>
</dbReference>
<feature type="domain" description="FAD-binding FR-type" evidence="5">
    <location>
        <begin position="266"/>
        <end position="371"/>
    </location>
</feature>
<dbReference type="Gene3D" id="2.40.30.10">
    <property type="entry name" value="Translation factors"/>
    <property type="match status" value="1"/>
</dbReference>
<feature type="domain" description="2Fe-2S ferredoxin-type" evidence="3">
    <location>
        <begin position="533"/>
        <end position="622"/>
    </location>
</feature>
<dbReference type="PROSITE" id="PS51085">
    <property type="entry name" value="2FE2S_FER_2"/>
    <property type="match status" value="1"/>
</dbReference>
<dbReference type="SUPFAM" id="SSF50800">
    <property type="entry name" value="PK beta-barrel domain-like"/>
    <property type="match status" value="1"/>
</dbReference>